<dbReference type="Proteomes" id="UP000501690">
    <property type="component" value="Linkage Group LG2"/>
</dbReference>
<dbReference type="AlphaFoldDB" id="A0A4D6L337"/>
<evidence type="ECO:0000313" key="1">
    <source>
        <dbReference type="EMBL" id="QCD82875.1"/>
    </source>
</evidence>
<sequence>MARVLLPQRLHLINAVFLQICQLLCIFAWPSRMEAKSGVMPVGPEGPASACLLTPALLWLETIFGEKWVLKVFVSCPTVGANCSCREQTR</sequence>
<gene>
    <name evidence="1" type="ORF">DEO72_LG2g3216</name>
</gene>
<accession>A0A4D6L337</accession>
<proteinExistence type="predicted"/>
<keyword evidence="2" id="KW-1185">Reference proteome</keyword>
<organism evidence="1 2">
    <name type="scientific">Vigna unguiculata</name>
    <name type="common">Cowpea</name>
    <dbReference type="NCBI Taxonomy" id="3917"/>
    <lineage>
        <taxon>Eukaryota</taxon>
        <taxon>Viridiplantae</taxon>
        <taxon>Streptophyta</taxon>
        <taxon>Embryophyta</taxon>
        <taxon>Tracheophyta</taxon>
        <taxon>Spermatophyta</taxon>
        <taxon>Magnoliopsida</taxon>
        <taxon>eudicotyledons</taxon>
        <taxon>Gunneridae</taxon>
        <taxon>Pentapetalae</taxon>
        <taxon>rosids</taxon>
        <taxon>fabids</taxon>
        <taxon>Fabales</taxon>
        <taxon>Fabaceae</taxon>
        <taxon>Papilionoideae</taxon>
        <taxon>50 kb inversion clade</taxon>
        <taxon>NPAAA clade</taxon>
        <taxon>indigoferoid/millettioid clade</taxon>
        <taxon>Phaseoleae</taxon>
        <taxon>Vigna</taxon>
    </lineage>
</organism>
<protein>
    <submittedName>
        <fullName evidence="1">Uncharacterized protein</fullName>
    </submittedName>
</protein>
<dbReference type="EMBL" id="CP039346">
    <property type="protein sequence ID" value="QCD82875.1"/>
    <property type="molecule type" value="Genomic_DNA"/>
</dbReference>
<name>A0A4D6L337_VIGUN</name>
<evidence type="ECO:0000313" key="2">
    <source>
        <dbReference type="Proteomes" id="UP000501690"/>
    </source>
</evidence>
<reference evidence="1 2" key="1">
    <citation type="submission" date="2019-04" db="EMBL/GenBank/DDBJ databases">
        <title>An improved genome assembly and genetic linkage map for asparagus bean, Vigna unguiculata ssp. sesquipedialis.</title>
        <authorList>
            <person name="Xia Q."/>
            <person name="Zhang R."/>
            <person name="Dong Y."/>
        </authorList>
    </citation>
    <scope>NUCLEOTIDE SEQUENCE [LARGE SCALE GENOMIC DNA]</scope>
    <source>
        <tissue evidence="1">Leaf</tissue>
    </source>
</reference>